<feature type="region of interest" description="Disordered" evidence="1">
    <location>
        <begin position="56"/>
        <end position="114"/>
    </location>
</feature>
<evidence type="ECO:0000313" key="3">
    <source>
        <dbReference type="Proteomes" id="UP000604046"/>
    </source>
</evidence>
<feature type="compositionally biased region" description="Low complexity" evidence="1">
    <location>
        <begin position="56"/>
        <end position="81"/>
    </location>
</feature>
<dbReference type="EMBL" id="CAJNDS010000041">
    <property type="protein sequence ID" value="CAE6930755.1"/>
    <property type="molecule type" value="Genomic_DNA"/>
</dbReference>
<feature type="compositionally biased region" description="Acidic residues" evidence="1">
    <location>
        <begin position="82"/>
        <end position="92"/>
    </location>
</feature>
<dbReference type="AlphaFoldDB" id="A0A812GXZ0"/>
<dbReference type="OrthoDB" id="10362760at2759"/>
<evidence type="ECO:0000256" key="1">
    <source>
        <dbReference type="SAM" id="MobiDB-lite"/>
    </source>
</evidence>
<comment type="caution">
    <text evidence="2">The sequence shown here is derived from an EMBL/GenBank/DDBJ whole genome shotgun (WGS) entry which is preliminary data.</text>
</comment>
<keyword evidence="3" id="KW-1185">Reference proteome</keyword>
<organism evidence="2 3">
    <name type="scientific">Symbiodinium natans</name>
    <dbReference type="NCBI Taxonomy" id="878477"/>
    <lineage>
        <taxon>Eukaryota</taxon>
        <taxon>Sar</taxon>
        <taxon>Alveolata</taxon>
        <taxon>Dinophyceae</taxon>
        <taxon>Suessiales</taxon>
        <taxon>Symbiodiniaceae</taxon>
        <taxon>Symbiodinium</taxon>
    </lineage>
</organism>
<sequence length="282" mass="28822">MANIPPNRARSRTPPREGVKTSAVSVAGAAFKAAMAAASALKQKVQGKLPVAAADPAPQVAKDAPAQGAAEEAQAPAATEPGPDEAAAEEVGPEPGTPEEPPPEEPAEEEQTWSCHGCHASFSSLQELRVHALEAGERCNGPAWQAAVNAIGCMPGAGSVLWCPACPDSLLGKWTGPTSKASALLRHAVSASKASSKDMAPKAHAWFLAGLVDLLLCSPPPPPLLPDEAGAEAVEPPEIQQERLQVWIESSPPLMHVVGPLLAKPRSPGSSSSGDRTSAAVG</sequence>
<feature type="region of interest" description="Disordered" evidence="1">
    <location>
        <begin position="259"/>
        <end position="282"/>
    </location>
</feature>
<protein>
    <submittedName>
        <fullName evidence="2">Uncharacterized protein</fullName>
    </submittedName>
</protein>
<feature type="region of interest" description="Disordered" evidence="1">
    <location>
        <begin position="1"/>
        <end position="23"/>
    </location>
</feature>
<name>A0A812GXZ0_9DINO</name>
<reference evidence="2" key="1">
    <citation type="submission" date="2021-02" db="EMBL/GenBank/DDBJ databases">
        <authorList>
            <person name="Dougan E. K."/>
            <person name="Rhodes N."/>
            <person name="Thang M."/>
            <person name="Chan C."/>
        </authorList>
    </citation>
    <scope>NUCLEOTIDE SEQUENCE</scope>
</reference>
<dbReference type="Proteomes" id="UP000604046">
    <property type="component" value="Unassembled WGS sequence"/>
</dbReference>
<accession>A0A812GXZ0</accession>
<evidence type="ECO:0000313" key="2">
    <source>
        <dbReference type="EMBL" id="CAE6930755.1"/>
    </source>
</evidence>
<proteinExistence type="predicted"/>
<feature type="compositionally biased region" description="Acidic residues" evidence="1">
    <location>
        <begin position="101"/>
        <end position="111"/>
    </location>
</feature>
<gene>
    <name evidence="2" type="ORF">SNAT2548_LOCUS830</name>
</gene>
<feature type="compositionally biased region" description="Low complexity" evidence="1">
    <location>
        <begin position="265"/>
        <end position="282"/>
    </location>
</feature>